<keyword evidence="2" id="KW-1185">Reference proteome</keyword>
<sequence>MKVKIFSSPDYRILDKEVNQWLEDNNWLKVVNITQSTGTATVISIWYTEPTVPILG</sequence>
<dbReference type="STRING" id="1888891.DSOL_3417"/>
<organism evidence="1 2">
    <name type="scientific">Desulfosporosinus metallidurans</name>
    <dbReference type="NCBI Taxonomy" id="1888891"/>
    <lineage>
        <taxon>Bacteria</taxon>
        <taxon>Bacillati</taxon>
        <taxon>Bacillota</taxon>
        <taxon>Clostridia</taxon>
        <taxon>Eubacteriales</taxon>
        <taxon>Desulfitobacteriaceae</taxon>
        <taxon>Desulfosporosinus</taxon>
    </lineage>
</organism>
<evidence type="ECO:0000313" key="2">
    <source>
        <dbReference type="Proteomes" id="UP000186102"/>
    </source>
</evidence>
<dbReference type="EMBL" id="MLBF01000030">
    <property type="protein sequence ID" value="OLN29711.1"/>
    <property type="molecule type" value="Genomic_DNA"/>
</dbReference>
<gene>
    <name evidence="1" type="ORF">DSOL_3417</name>
</gene>
<accession>A0A1Q8QQT5</accession>
<dbReference type="RefSeq" id="WP_170871538.1">
    <property type="nucleotide sequence ID" value="NZ_MLBF01000030.1"/>
</dbReference>
<protein>
    <submittedName>
        <fullName evidence="1">Uncharacterized protein</fullName>
    </submittedName>
</protein>
<reference evidence="1 2" key="1">
    <citation type="submission" date="2016-09" db="EMBL/GenBank/DDBJ databases">
        <title>Complete genome of Desulfosporosinus sp. OL.</title>
        <authorList>
            <person name="Mardanov A."/>
            <person name="Beletsky A."/>
            <person name="Panova A."/>
            <person name="Karnachuk O."/>
            <person name="Ravin N."/>
        </authorList>
    </citation>
    <scope>NUCLEOTIDE SEQUENCE [LARGE SCALE GENOMIC DNA]</scope>
    <source>
        <strain evidence="1 2">OL</strain>
    </source>
</reference>
<proteinExistence type="predicted"/>
<dbReference type="AlphaFoldDB" id="A0A1Q8QQT5"/>
<evidence type="ECO:0000313" key="1">
    <source>
        <dbReference type="EMBL" id="OLN29711.1"/>
    </source>
</evidence>
<dbReference type="Proteomes" id="UP000186102">
    <property type="component" value="Unassembled WGS sequence"/>
</dbReference>
<name>A0A1Q8QQT5_9FIRM</name>
<comment type="caution">
    <text evidence="1">The sequence shown here is derived from an EMBL/GenBank/DDBJ whole genome shotgun (WGS) entry which is preliminary data.</text>
</comment>